<keyword evidence="1" id="KW-0812">Transmembrane</keyword>
<dbReference type="AlphaFoldDB" id="A0A4U5N4K3"/>
<dbReference type="EMBL" id="AZBU02000005">
    <property type="protein sequence ID" value="TKR77254.1"/>
    <property type="molecule type" value="Genomic_DNA"/>
</dbReference>
<reference evidence="2 3" key="2">
    <citation type="journal article" date="2019" name="G3 (Bethesda)">
        <title>Hybrid Assembly of the Genome of the Entomopathogenic Nematode Steinernema carpocapsae Identifies the X-Chromosome.</title>
        <authorList>
            <person name="Serra L."/>
            <person name="Macchietto M."/>
            <person name="Macias-Munoz A."/>
            <person name="McGill C.J."/>
            <person name="Rodriguez I.M."/>
            <person name="Rodriguez B."/>
            <person name="Murad R."/>
            <person name="Mortazavi A."/>
        </authorList>
    </citation>
    <scope>NUCLEOTIDE SEQUENCE [LARGE SCALE GENOMIC DNA]</scope>
    <source>
        <strain evidence="2 3">ALL</strain>
    </source>
</reference>
<evidence type="ECO:0000313" key="2">
    <source>
        <dbReference type="EMBL" id="TKR77254.1"/>
    </source>
</evidence>
<reference evidence="2 3" key="1">
    <citation type="journal article" date="2015" name="Genome Biol.">
        <title>Comparative genomics of Steinernema reveals deeply conserved gene regulatory networks.</title>
        <authorList>
            <person name="Dillman A.R."/>
            <person name="Macchietto M."/>
            <person name="Porter C.F."/>
            <person name="Rogers A."/>
            <person name="Williams B."/>
            <person name="Antoshechkin I."/>
            <person name="Lee M.M."/>
            <person name="Goodwin Z."/>
            <person name="Lu X."/>
            <person name="Lewis E.E."/>
            <person name="Goodrich-Blair H."/>
            <person name="Stock S.P."/>
            <person name="Adams B.J."/>
            <person name="Sternberg P.W."/>
            <person name="Mortazavi A."/>
        </authorList>
    </citation>
    <scope>NUCLEOTIDE SEQUENCE [LARGE SCALE GENOMIC DNA]</scope>
    <source>
        <strain evidence="2 3">ALL</strain>
    </source>
</reference>
<protein>
    <submittedName>
        <fullName evidence="2">Uncharacterized protein</fullName>
    </submittedName>
</protein>
<keyword evidence="1" id="KW-0472">Membrane</keyword>
<evidence type="ECO:0000256" key="1">
    <source>
        <dbReference type="SAM" id="Phobius"/>
    </source>
</evidence>
<dbReference type="Proteomes" id="UP000298663">
    <property type="component" value="Unassembled WGS sequence"/>
</dbReference>
<accession>A0A4U5N4K3</accession>
<comment type="caution">
    <text evidence="2">The sequence shown here is derived from an EMBL/GenBank/DDBJ whole genome shotgun (WGS) entry which is preliminary data.</text>
</comment>
<organism evidence="2 3">
    <name type="scientific">Steinernema carpocapsae</name>
    <name type="common">Entomopathogenic nematode</name>
    <dbReference type="NCBI Taxonomy" id="34508"/>
    <lineage>
        <taxon>Eukaryota</taxon>
        <taxon>Metazoa</taxon>
        <taxon>Ecdysozoa</taxon>
        <taxon>Nematoda</taxon>
        <taxon>Chromadorea</taxon>
        <taxon>Rhabditida</taxon>
        <taxon>Tylenchina</taxon>
        <taxon>Panagrolaimomorpha</taxon>
        <taxon>Strongyloidoidea</taxon>
        <taxon>Steinernematidae</taxon>
        <taxon>Steinernema</taxon>
    </lineage>
</organism>
<proteinExistence type="predicted"/>
<evidence type="ECO:0000313" key="3">
    <source>
        <dbReference type="Proteomes" id="UP000298663"/>
    </source>
</evidence>
<gene>
    <name evidence="2" type="ORF">L596_018262</name>
</gene>
<feature type="transmembrane region" description="Helical" evidence="1">
    <location>
        <begin position="6"/>
        <end position="24"/>
    </location>
</feature>
<sequence length="137" mass="16046">MSFTYVLVKWVFCVFVAYIFVYSVSEYRCENFEVDREIEYCHLQPAYTPLSESVAAKLVRSDCAFVDSTPECLCLFSNVTATIKKFNNKASVKRHCKEGSFLSHFKLGKLFQKTKEIKIHFRNEFSQRFDDIAFCQI</sequence>
<name>A0A4U5N4K3_STECR</name>
<keyword evidence="3" id="KW-1185">Reference proteome</keyword>
<keyword evidence="1" id="KW-1133">Transmembrane helix</keyword>